<proteinExistence type="predicted"/>
<dbReference type="InterPro" id="IPR024761">
    <property type="entry name" value="TFIIIC_delta_N"/>
</dbReference>
<feature type="region of interest" description="Disordered" evidence="1">
    <location>
        <begin position="1"/>
        <end position="37"/>
    </location>
</feature>
<sequence>MAAASPSDPAPSDPRNVVIKTEPGTEDGLPCGEDGVPGKRDPVVPLLSEVSGLQPLAWSQDHRLSVCTSNSLAVMELVCDLQSSKQDLTLHRTSIPVPTETSSLRVGSTADQAEATDKFTNHPDPTVRQIFLSDRVMNPSVGVRKGIKYASWSPLGCDTSGRCLLACLTLEHRLSIHVSHKRLEWRALLDLTEKYGERLRERGYARKDNKPPEATLLDLEELRRRFRMQTPLKMEWSSIYTIKQVQPDNLCVEVEMVLLAILMENGDLVLWKFDLPFTDGRDVTFYDLIESGVSRPSDLAWWEYGTADRRMSGLIVGSEEGPIKIMPVSLTGVKGYFTLRHPVVLWKESDDIAVENLKCIPMIHPIHKSSCSLIVASRGCYVFWCLLRISPAGLNVHNSHIAGLHSLPVVSLAVGQHGVSVFTCSLDGLMKKLTPTFTENNLIFKQEDMERPEHLSGRRIQGIAVSHNGAYMALVSTQGLVNNFHPANRTYQVDFLTLKTPETAAALLLKSPTQNLYKMADLLDLVRWQILKDKRIPAPLQQELDQRIREQDSPYLWRFKLFLVRVLLRSLQLPVPEHSWRPTHEQTKVFVRDKEGQEAGNGQEEDPSRAEGEAGVPKQEKEDSRDERRAEVQALIDDVETHLMRQNMKKVLGVMYLNTWFAQNISIPICGLVDYLSRDADDRASEVLIGHIKNKLNKQTYSERCSLCQSVLPFTDHKQTTCHKGHMWLRCVLSYQACQSLTFRRCLLLDSIARLPEPEDPEWIRKILQAPCTLCDSPMI</sequence>
<dbReference type="Ensembl" id="ENSSFAT00005057678.1">
    <property type="protein sequence ID" value="ENSSFAP00005055972.1"/>
    <property type="gene ID" value="ENSSFAG00005026486.1"/>
</dbReference>
<dbReference type="CTD" id="9329"/>
<name>A0A672JS31_SALFA</name>
<gene>
    <name evidence="5" type="primary">gtf3c4</name>
</gene>
<dbReference type="SUPFAM" id="SSF50978">
    <property type="entry name" value="WD40 repeat-like"/>
    <property type="match status" value="1"/>
</dbReference>
<evidence type="ECO:0000313" key="6">
    <source>
        <dbReference type="Proteomes" id="UP000472267"/>
    </source>
</evidence>
<dbReference type="AlphaFoldDB" id="A0A672JS31"/>
<dbReference type="GO" id="GO:0000127">
    <property type="term" value="C:transcription factor TFIIIC complex"/>
    <property type="evidence" value="ECO:0007669"/>
    <property type="project" value="InterPro"/>
</dbReference>
<dbReference type="InParanoid" id="A0A672JS31"/>
<dbReference type="Pfam" id="PF19336">
    <property type="entry name" value="DUF5921"/>
    <property type="match status" value="1"/>
</dbReference>
<evidence type="ECO:0000259" key="2">
    <source>
        <dbReference type="Pfam" id="PF12657"/>
    </source>
</evidence>
<reference evidence="5" key="1">
    <citation type="submission" date="2025-08" db="UniProtKB">
        <authorList>
            <consortium name="Ensembl"/>
        </authorList>
    </citation>
    <scope>IDENTIFICATION</scope>
</reference>
<dbReference type="RefSeq" id="XP_029941234.1">
    <property type="nucleotide sequence ID" value="XM_030085374.1"/>
</dbReference>
<feature type="compositionally biased region" description="Basic and acidic residues" evidence="1">
    <location>
        <begin position="606"/>
        <end position="630"/>
    </location>
</feature>
<dbReference type="Pfam" id="PF12657">
    <property type="entry name" value="TFIIIC_delta"/>
    <property type="match status" value="1"/>
</dbReference>
<evidence type="ECO:0000259" key="3">
    <source>
        <dbReference type="Pfam" id="PF12660"/>
    </source>
</evidence>
<dbReference type="GeneID" id="115383250"/>
<dbReference type="InterPro" id="IPR036322">
    <property type="entry name" value="WD40_repeat_dom_sf"/>
</dbReference>
<accession>A0A672JS31</accession>
<evidence type="ECO:0000259" key="4">
    <source>
        <dbReference type="Pfam" id="PF19336"/>
    </source>
</evidence>
<dbReference type="PANTHER" id="PTHR15496:SF2">
    <property type="entry name" value="GENERAL TRANSCRIPTION FACTOR 3C POLYPEPTIDE 4"/>
    <property type="match status" value="1"/>
</dbReference>
<reference evidence="5" key="2">
    <citation type="submission" date="2025-09" db="UniProtKB">
        <authorList>
            <consortium name="Ensembl"/>
        </authorList>
    </citation>
    <scope>IDENTIFICATION</scope>
</reference>
<dbReference type="OMA" id="NGHVWLR"/>
<dbReference type="OrthoDB" id="6021743at2759"/>
<dbReference type="Proteomes" id="UP000472267">
    <property type="component" value="Unassembled WGS sequence"/>
</dbReference>
<evidence type="ECO:0000256" key="1">
    <source>
        <dbReference type="SAM" id="MobiDB-lite"/>
    </source>
</evidence>
<dbReference type="GO" id="GO:0006384">
    <property type="term" value="P:transcription initiation at RNA polymerase III promoter"/>
    <property type="evidence" value="ECO:0007669"/>
    <property type="project" value="InterPro"/>
</dbReference>
<dbReference type="GO" id="GO:0004402">
    <property type="term" value="F:histone acetyltransferase activity"/>
    <property type="evidence" value="ECO:0007669"/>
    <property type="project" value="InterPro"/>
</dbReference>
<protein>
    <recommendedName>
        <fullName evidence="7">General transcription factor IIIC, polypeptide 4</fullName>
    </recommendedName>
</protein>
<feature type="domain" description="DUF5921" evidence="4">
    <location>
        <begin position="500"/>
        <end position="574"/>
    </location>
</feature>
<evidence type="ECO:0000313" key="5">
    <source>
        <dbReference type="Ensembl" id="ENSSFAP00005055972.1"/>
    </source>
</evidence>
<dbReference type="InterPro" id="IPR024764">
    <property type="entry name" value="TFIIIC_Znf"/>
</dbReference>
<dbReference type="InterPro" id="IPR044230">
    <property type="entry name" value="GTF3C4"/>
</dbReference>
<dbReference type="PANTHER" id="PTHR15496">
    <property type="entry name" value="GENERAL TRANSCRIPTION FACTOR 3C POLYPEPTIDE 4 FAMILY"/>
    <property type="match status" value="1"/>
</dbReference>
<feature type="region of interest" description="Disordered" evidence="1">
    <location>
        <begin position="584"/>
        <end position="630"/>
    </location>
</feature>
<feature type="domain" description="Transcription factor IIIC putative zinc-finger" evidence="3">
    <location>
        <begin position="698"/>
        <end position="747"/>
    </location>
</feature>
<evidence type="ECO:0008006" key="7">
    <source>
        <dbReference type="Google" id="ProtNLM"/>
    </source>
</evidence>
<feature type="domain" description="Transcription factor IIIC 90kDa subunit N-terminal" evidence="2">
    <location>
        <begin position="58"/>
        <end position="499"/>
    </location>
</feature>
<dbReference type="FunCoup" id="A0A672JS31">
    <property type="interactions" value="829"/>
</dbReference>
<dbReference type="InterPro" id="IPR045803">
    <property type="entry name" value="DUF5921"/>
</dbReference>
<feature type="compositionally biased region" description="Basic and acidic residues" evidence="1">
    <location>
        <begin position="584"/>
        <end position="597"/>
    </location>
</feature>
<organism evidence="5 6">
    <name type="scientific">Salarias fasciatus</name>
    <name type="common">Jewelled blenny</name>
    <name type="synonym">Blennius fasciatus</name>
    <dbReference type="NCBI Taxonomy" id="181472"/>
    <lineage>
        <taxon>Eukaryota</taxon>
        <taxon>Metazoa</taxon>
        <taxon>Chordata</taxon>
        <taxon>Craniata</taxon>
        <taxon>Vertebrata</taxon>
        <taxon>Euteleostomi</taxon>
        <taxon>Actinopterygii</taxon>
        <taxon>Neopterygii</taxon>
        <taxon>Teleostei</taxon>
        <taxon>Neoteleostei</taxon>
        <taxon>Acanthomorphata</taxon>
        <taxon>Ovalentaria</taxon>
        <taxon>Blenniimorphae</taxon>
        <taxon>Blenniiformes</taxon>
        <taxon>Blennioidei</taxon>
        <taxon>Blenniidae</taxon>
        <taxon>Salariinae</taxon>
        <taxon>Salarias</taxon>
    </lineage>
</organism>
<dbReference type="Pfam" id="PF12660">
    <property type="entry name" value="zf-TFIIIC"/>
    <property type="match status" value="1"/>
</dbReference>
<keyword evidence="6" id="KW-1185">Reference proteome</keyword>